<reference evidence="2 3" key="1">
    <citation type="submission" date="2016-02" db="EMBL/GenBank/DDBJ databases">
        <title>WGS assembly of Manihot esculenta.</title>
        <authorList>
            <person name="Bredeson J.V."/>
            <person name="Prochnik S.E."/>
            <person name="Lyons J.B."/>
            <person name="Schmutz J."/>
            <person name="Grimwood J."/>
            <person name="Vrebalov J."/>
            <person name="Bart R.S."/>
            <person name="Amuge T."/>
            <person name="Ferguson M.E."/>
            <person name="Green R."/>
            <person name="Putnam N."/>
            <person name="Stites J."/>
            <person name="Rounsley S."/>
            <person name="Rokhsar D.S."/>
        </authorList>
    </citation>
    <scope>NUCLEOTIDE SEQUENCE [LARGE SCALE GENOMIC DNA]</scope>
    <source>
        <strain evidence="3">cv. AM560-2</strain>
        <tissue evidence="2">Leaf</tissue>
    </source>
</reference>
<dbReference type="Gramene" id="Manes.02G087000.4.v8.1">
    <property type="protein sequence ID" value="Manes.02G087000.4.v8.1.CDS"/>
    <property type="gene ID" value="Manes.02G087000.v8.1"/>
</dbReference>
<dbReference type="OrthoDB" id="21513at2759"/>
<organism evidence="2 3">
    <name type="scientific">Manihot esculenta</name>
    <name type="common">Cassava</name>
    <name type="synonym">Jatropha manihot</name>
    <dbReference type="NCBI Taxonomy" id="3983"/>
    <lineage>
        <taxon>Eukaryota</taxon>
        <taxon>Viridiplantae</taxon>
        <taxon>Streptophyta</taxon>
        <taxon>Embryophyta</taxon>
        <taxon>Tracheophyta</taxon>
        <taxon>Spermatophyta</taxon>
        <taxon>Magnoliopsida</taxon>
        <taxon>eudicotyledons</taxon>
        <taxon>Gunneridae</taxon>
        <taxon>Pentapetalae</taxon>
        <taxon>rosids</taxon>
        <taxon>fabids</taxon>
        <taxon>Malpighiales</taxon>
        <taxon>Euphorbiaceae</taxon>
        <taxon>Crotonoideae</taxon>
        <taxon>Manihoteae</taxon>
        <taxon>Manihot</taxon>
    </lineage>
</organism>
<dbReference type="PANTHER" id="PTHR47543">
    <property type="entry name" value="OS08G0169600 PROTEIN"/>
    <property type="match status" value="1"/>
</dbReference>
<keyword evidence="3" id="KW-1185">Reference proteome</keyword>
<dbReference type="OMA" id="NSQAKMK"/>
<dbReference type="Pfam" id="PF06881">
    <property type="entry name" value="Elongin_A"/>
    <property type="match status" value="1"/>
</dbReference>
<gene>
    <name evidence="2" type="ORF">MANES_02G087000</name>
</gene>
<evidence type="ECO:0000256" key="1">
    <source>
        <dbReference type="SAM" id="MobiDB-lite"/>
    </source>
</evidence>
<dbReference type="STRING" id="3983.A0A251LVH5"/>
<sequence>MPESKRKAPIWVDRKPPTLVDLCVNVAISNVRYLGDVGETDLHLLDRILPHCTLDQLMHVEKSTVGRDLSPVTDKLWKRFYERQFGETNTNLAIERMRWCKASFRWKDLYDAKLKVIAKEEDEAVARLRQSYKKEDAKKQSKQIRLCTKVPPSSSRKNFYGSGPGYNLSHVKSNLMKKSKVEFLKSREVKNIAAMKKISVQRNNSASSVTKTGGFPGNNSASSSRETKSFERRF</sequence>
<feature type="compositionally biased region" description="Basic and acidic residues" evidence="1">
    <location>
        <begin position="225"/>
        <end position="234"/>
    </location>
</feature>
<dbReference type="EMBL" id="CM004388">
    <property type="protein sequence ID" value="OAY57309.1"/>
    <property type="molecule type" value="Genomic_DNA"/>
</dbReference>
<accession>A0A251LVH5</accession>
<evidence type="ECO:0008006" key="4">
    <source>
        <dbReference type="Google" id="ProtNLM"/>
    </source>
</evidence>
<feature type="compositionally biased region" description="Polar residues" evidence="1">
    <location>
        <begin position="200"/>
        <end position="224"/>
    </location>
</feature>
<evidence type="ECO:0000313" key="2">
    <source>
        <dbReference type="EMBL" id="OAY57309.1"/>
    </source>
</evidence>
<dbReference type="Gene3D" id="6.10.250.3180">
    <property type="match status" value="1"/>
</dbReference>
<dbReference type="Gramene" id="Manes.02G087000.1.v8.1">
    <property type="protein sequence ID" value="Manes.02G087000.1.v8.1.CDS"/>
    <property type="gene ID" value="Manes.02G087000.v8.1"/>
</dbReference>
<feature type="region of interest" description="Disordered" evidence="1">
    <location>
        <begin position="200"/>
        <end position="234"/>
    </location>
</feature>
<dbReference type="InterPro" id="IPR010684">
    <property type="entry name" value="RNA_pol_II_trans_fac_SIII_A"/>
</dbReference>
<dbReference type="AlphaFoldDB" id="A0A251LVH5"/>
<name>A0A251LVH5_MANES</name>
<proteinExistence type="predicted"/>
<dbReference type="PANTHER" id="PTHR47543:SF2">
    <property type="entry name" value="RNA POLYMERASE II TRANSCRIPTION FACTOR SIII SUBUNIT A"/>
    <property type="match status" value="1"/>
</dbReference>
<dbReference type="GO" id="GO:0070449">
    <property type="term" value="C:elongin complex"/>
    <property type="evidence" value="ECO:0007669"/>
    <property type="project" value="InterPro"/>
</dbReference>
<dbReference type="Proteomes" id="UP000091857">
    <property type="component" value="Chromosome 2"/>
</dbReference>
<dbReference type="EMBL" id="CM004388">
    <property type="protein sequence ID" value="OAY57308.1"/>
    <property type="molecule type" value="Genomic_DNA"/>
</dbReference>
<protein>
    <recommendedName>
        <fullName evidence="4">Elongin-A</fullName>
    </recommendedName>
</protein>
<dbReference type="GO" id="GO:0006368">
    <property type="term" value="P:transcription elongation by RNA polymerase II"/>
    <property type="evidence" value="ECO:0007669"/>
    <property type="project" value="InterPro"/>
</dbReference>
<evidence type="ECO:0000313" key="3">
    <source>
        <dbReference type="Proteomes" id="UP000091857"/>
    </source>
</evidence>